<comment type="similarity">
    <text evidence="18">Belongs to the NnrE/AIBP family.</text>
</comment>
<feature type="binding site" evidence="18">
    <location>
        <begin position="139"/>
        <end position="145"/>
    </location>
    <ligand>
        <name>(6S)-NADPHX</name>
        <dbReference type="ChEBI" id="CHEBI:64076"/>
    </ligand>
</feature>
<dbReference type="HAMAP" id="MF_01965">
    <property type="entry name" value="NADHX_dehydratase"/>
    <property type="match status" value="1"/>
</dbReference>
<dbReference type="Pfam" id="PF01256">
    <property type="entry name" value="Carb_kinase"/>
    <property type="match status" value="1"/>
</dbReference>
<dbReference type="EMBL" id="JALHAP010000080">
    <property type="protein sequence ID" value="MCT4703029.1"/>
    <property type="molecule type" value="Genomic_DNA"/>
</dbReference>
<evidence type="ECO:0000256" key="9">
    <source>
        <dbReference type="ARBA" id="ARBA00022958"/>
    </source>
</evidence>
<dbReference type="NCBIfam" id="TIGR00196">
    <property type="entry name" value="yjeF_cterm"/>
    <property type="match status" value="1"/>
</dbReference>
<dbReference type="Proteomes" id="UP001150641">
    <property type="component" value="Unassembled WGS sequence"/>
</dbReference>
<keyword evidence="11 18" id="KW-0413">Isomerase</keyword>
<keyword evidence="6 17" id="KW-0547">Nucleotide-binding</keyword>
<dbReference type="NCBIfam" id="TIGR00197">
    <property type="entry name" value="yjeF_nterm"/>
    <property type="match status" value="1"/>
</dbReference>
<evidence type="ECO:0000259" key="20">
    <source>
        <dbReference type="PROSITE" id="PS51383"/>
    </source>
</evidence>
<evidence type="ECO:0000256" key="15">
    <source>
        <dbReference type="ARBA" id="ARBA00048238"/>
    </source>
</evidence>
<dbReference type="InterPro" id="IPR036652">
    <property type="entry name" value="YjeF_N_dom_sf"/>
</dbReference>
<feature type="binding site" evidence="18">
    <location>
        <position position="72"/>
    </location>
    <ligand>
        <name>K(+)</name>
        <dbReference type="ChEBI" id="CHEBI:29103"/>
    </ligand>
</feature>
<evidence type="ECO:0000256" key="7">
    <source>
        <dbReference type="ARBA" id="ARBA00022840"/>
    </source>
</evidence>
<feature type="binding site" evidence="17">
    <location>
        <position position="375"/>
    </location>
    <ligand>
        <name>(6S)-NADPHX</name>
        <dbReference type="ChEBI" id="CHEBI:64076"/>
    </ligand>
</feature>
<dbReference type="HAMAP" id="MF_01966">
    <property type="entry name" value="NADHX_epimerase"/>
    <property type="match status" value="1"/>
</dbReference>
<dbReference type="EC" id="4.2.1.136" evidence="19"/>
<evidence type="ECO:0000256" key="1">
    <source>
        <dbReference type="ARBA" id="ARBA00000013"/>
    </source>
</evidence>
<dbReference type="Gene3D" id="3.40.1190.20">
    <property type="match status" value="1"/>
</dbReference>
<feature type="binding site" evidence="18">
    <location>
        <position position="135"/>
    </location>
    <ligand>
        <name>K(+)</name>
        <dbReference type="ChEBI" id="CHEBI:29103"/>
    </ligand>
</feature>
<dbReference type="InterPro" id="IPR004443">
    <property type="entry name" value="YjeF_N_dom"/>
</dbReference>
<dbReference type="AlphaFoldDB" id="A0A9X2W8Q4"/>
<comment type="cofactor">
    <cofactor evidence="17">
        <name>Mg(2+)</name>
        <dbReference type="ChEBI" id="CHEBI:18420"/>
    </cofactor>
</comment>
<organism evidence="22 23">
    <name type="scientific">Dryocola boscaweniae</name>
    <dbReference type="NCBI Taxonomy" id="2925397"/>
    <lineage>
        <taxon>Bacteria</taxon>
        <taxon>Pseudomonadati</taxon>
        <taxon>Pseudomonadota</taxon>
        <taxon>Gammaproteobacteria</taxon>
        <taxon>Enterobacterales</taxon>
        <taxon>Enterobacteriaceae</taxon>
        <taxon>Dryocola</taxon>
    </lineage>
</organism>
<keyword evidence="10 17" id="KW-0520">NAD</keyword>
<evidence type="ECO:0000256" key="14">
    <source>
        <dbReference type="ARBA" id="ARBA00025153"/>
    </source>
</evidence>
<comment type="function">
    <text evidence="18">Catalyzes the epimerization of the S- and R-forms of NAD(P)HX, a damaged form of NAD(P)H that is a result of enzymatic or heat-dependent hydration. This is a prerequisite for the S-specific NAD(P)H-hydrate dehydratase to allow the repair of both epimers of NAD(P)HX.</text>
</comment>
<keyword evidence="13" id="KW-0511">Multifunctional enzyme</keyword>
<comment type="subunit">
    <text evidence="17">Homotetramer.</text>
</comment>
<gene>
    <name evidence="22" type="primary">nnr</name>
    <name evidence="17" type="synonym">nnrD</name>
    <name evidence="18" type="synonym">nnrE</name>
    <name evidence="22" type="ORF">MUA00_14710</name>
</gene>
<dbReference type="EC" id="5.1.99.6" evidence="19"/>
<sequence>MTDHNEKLTAKSIPHSVWPADWLRKAEKEAADSLGITLYELMLRAGEAAFKLAREYYPGTQHWLVMCGHGNNGGDGYVVARLAQAAGIAVTLIAQESDKPLPEEAEQARDAWLNAAGMIHAPEVTWPADVDLIIDGLLGTGLTSAPRENLAGLIEKINQHHAPVFALDIPSGLVAETGATPGSVVNANHTLTFIALKPGLLTGKARDVVGELHYHSLGLEAWLQGETAPIARFDSADLPRWLKPRKPASHKGSNGRLVIIGGDHGTAGAIRMTGEAALRAGAGLVRVLTRTENIAPLITARPELMVHELTAASLEESLEWADVIVIGPGLGQQEWGKKALRKVENSRKPMLWDADALNLLAINPDKRQNRVITPHPGEASRLLNCAVSQIESDRLLAADRLVKRYGGCVVLKGAGTVVISQDGECGLVDVGNAGMGSGGMGDVLSGIIGALLAQKLNPYDAACAGCVAHGAAADVLADKFGTRGMLASDLFSSLYLFVNPDLNTRNHD</sequence>
<keyword evidence="23" id="KW-1185">Reference proteome</keyword>
<dbReference type="FunFam" id="3.40.1190.20:FF:000017">
    <property type="entry name" value="Multifunctional fusion protein"/>
    <property type="match status" value="1"/>
</dbReference>
<dbReference type="SUPFAM" id="SSF53613">
    <property type="entry name" value="Ribokinase-like"/>
    <property type="match status" value="1"/>
</dbReference>
<dbReference type="PROSITE" id="PS51383">
    <property type="entry name" value="YJEF_C_3"/>
    <property type="match status" value="1"/>
</dbReference>
<evidence type="ECO:0000256" key="4">
    <source>
        <dbReference type="ARBA" id="ARBA00009524"/>
    </source>
</evidence>
<evidence type="ECO:0000256" key="17">
    <source>
        <dbReference type="HAMAP-Rule" id="MF_01965"/>
    </source>
</evidence>
<evidence type="ECO:0000256" key="16">
    <source>
        <dbReference type="ARBA" id="ARBA00049209"/>
    </source>
</evidence>
<comment type="caution">
    <text evidence="18">Lacks conserved residue(s) required for the propagation of feature annotation.</text>
</comment>
<dbReference type="GO" id="GO:0052856">
    <property type="term" value="F:NAD(P)HX epimerase activity"/>
    <property type="evidence" value="ECO:0007669"/>
    <property type="project" value="UniProtKB-UniRule"/>
</dbReference>
<keyword evidence="5 18" id="KW-0479">Metal-binding</keyword>
<dbReference type="GO" id="GO:0046872">
    <property type="term" value="F:metal ion binding"/>
    <property type="evidence" value="ECO:0007669"/>
    <property type="project" value="UniProtKB-UniRule"/>
</dbReference>
<evidence type="ECO:0000256" key="19">
    <source>
        <dbReference type="PIRNR" id="PIRNR017184"/>
    </source>
</evidence>
<evidence type="ECO:0000259" key="21">
    <source>
        <dbReference type="PROSITE" id="PS51385"/>
    </source>
</evidence>
<feature type="domain" description="YjeF C-terminal" evidence="20">
    <location>
        <begin position="234"/>
        <end position="501"/>
    </location>
</feature>
<dbReference type="RefSeq" id="WP_271123776.1">
    <property type="nucleotide sequence ID" value="NZ_JALHAN010000067.1"/>
</dbReference>
<dbReference type="SUPFAM" id="SSF64153">
    <property type="entry name" value="YjeF N-terminal domain-like"/>
    <property type="match status" value="1"/>
</dbReference>
<evidence type="ECO:0000313" key="22">
    <source>
        <dbReference type="EMBL" id="MCT4703029.1"/>
    </source>
</evidence>
<evidence type="ECO:0000256" key="3">
    <source>
        <dbReference type="ARBA" id="ARBA00006001"/>
    </source>
</evidence>
<comment type="catalytic activity">
    <reaction evidence="15 17 19">
        <text>(6S)-NADHX + ADP = AMP + phosphate + NADH + H(+)</text>
        <dbReference type="Rhea" id="RHEA:32223"/>
        <dbReference type="ChEBI" id="CHEBI:15378"/>
        <dbReference type="ChEBI" id="CHEBI:43474"/>
        <dbReference type="ChEBI" id="CHEBI:57945"/>
        <dbReference type="ChEBI" id="CHEBI:64074"/>
        <dbReference type="ChEBI" id="CHEBI:456215"/>
        <dbReference type="ChEBI" id="CHEBI:456216"/>
        <dbReference type="EC" id="4.2.1.136"/>
    </reaction>
</comment>
<dbReference type="PROSITE" id="PS01049">
    <property type="entry name" value="YJEF_C_1"/>
    <property type="match status" value="1"/>
</dbReference>
<accession>A0A9X2W8Q4</accession>
<comment type="catalytic activity">
    <reaction evidence="1 18 19">
        <text>(6R)-NADHX = (6S)-NADHX</text>
        <dbReference type="Rhea" id="RHEA:32215"/>
        <dbReference type="ChEBI" id="CHEBI:64074"/>
        <dbReference type="ChEBI" id="CHEBI:64075"/>
        <dbReference type="EC" id="5.1.99.6"/>
    </reaction>
</comment>
<feature type="binding site" evidence="17">
    <location>
        <position position="441"/>
    </location>
    <ligand>
        <name>AMP</name>
        <dbReference type="ChEBI" id="CHEBI:456215"/>
    </ligand>
</feature>
<feature type="binding site" evidence="17">
    <location>
        <position position="269"/>
    </location>
    <ligand>
        <name>(6S)-NADPHX</name>
        <dbReference type="ChEBI" id="CHEBI:64076"/>
    </ligand>
</feature>
<dbReference type="PROSITE" id="PS01050">
    <property type="entry name" value="YJEF_C_2"/>
    <property type="match status" value="1"/>
</dbReference>
<dbReference type="PANTHER" id="PTHR12592:SF0">
    <property type="entry name" value="ATP-DEPENDENT (S)-NAD(P)H-HYDRATE DEHYDRATASE"/>
    <property type="match status" value="1"/>
</dbReference>
<feature type="binding site" evidence="18">
    <location>
        <position position="168"/>
    </location>
    <ligand>
        <name>(6S)-NADPHX</name>
        <dbReference type="ChEBI" id="CHEBI:64076"/>
    </ligand>
</feature>
<dbReference type="GO" id="GO:0110051">
    <property type="term" value="P:metabolite repair"/>
    <property type="evidence" value="ECO:0007669"/>
    <property type="project" value="TreeGrafter"/>
</dbReference>
<evidence type="ECO:0000256" key="8">
    <source>
        <dbReference type="ARBA" id="ARBA00022857"/>
    </source>
</evidence>
<comment type="caution">
    <text evidence="22">The sequence shown here is derived from an EMBL/GenBank/DDBJ whole genome shotgun (WGS) entry which is preliminary data.</text>
</comment>
<feature type="binding site" evidence="17">
    <location>
        <position position="442"/>
    </location>
    <ligand>
        <name>(6S)-NADPHX</name>
        <dbReference type="ChEBI" id="CHEBI:64076"/>
    </ligand>
</feature>
<comment type="catalytic activity">
    <reaction evidence="2 18 19">
        <text>(6R)-NADPHX = (6S)-NADPHX</text>
        <dbReference type="Rhea" id="RHEA:32227"/>
        <dbReference type="ChEBI" id="CHEBI:64076"/>
        <dbReference type="ChEBI" id="CHEBI:64077"/>
        <dbReference type="EC" id="5.1.99.6"/>
    </reaction>
</comment>
<dbReference type="PIRSF" id="PIRSF017184">
    <property type="entry name" value="Nnr"/>
    <property type="match status" value="1"/>
</dbReference>
<feature type="binding site" evidence="18">
    <location>
        <begin position="71"/>
        <end position="75"/>
    </location>
    <ligand>
        <name>(6S)-NADPHX</name>
        <dbReference type="ChEBI" id="CHEBI:64076"/>
    </ligand>
</feature>
<evidence type="ECO:0000256" key="12">
    <source>
        <dbReference type="ARBA" id="ARBA00023239"/>
    </source>
</evidence>
<dbReference type="Pfam" id="PF03853">
    <property type="entry name" value="YjeF_N"/>
    <property type="match status" value="1"/>
</dbReference>
<feature type="binding site" evidence="17">
    <location>
        <begin position="412"/>
        <end position="416"/>
    </location>
    <ligand>
        <name>AMP</name>
        <dbReference type="ChEBI" id="CHEBI:456215"/>
    </ligand>
</feature>
<comment type="catalytic activity">
    <reaction evidence="16 17 19">
        <text>(6S)-NADPHX + ADP = AMP + phosphate + NADPH + H(+)</text>
        <dbReference type="Rhea" id="RHEA:32235"/>
        <dbReference type="ChEBI" id="CHEBI:15378"/>
        <dbReference type="ChEBI" id="CHEBI:43474"/>
        <dbReference type="ChEBI" id="CHEBI:57783"/>
        <dbReference type="ChEBI" id="CHEBI:64076"/>
        <dbReference type="ChEBI" id="CHEBI:456215"/>
        <dbReference type="ChEBI" id="CHEBI:456216"/>
        <dbReference type="EC" id="4.2.1.136"/>
    </reaction>
</comment>
<comment type="similarity">
    <text evidence="17">Belongs to the NnrD/CARKD family.</text>
</comment>
<comment type="cofactor">
    <cofactor evidence="18 19">
        <name>K(+)</name>
        <dbReference type="ChEBI" id="CHEBI:29103"/>
    </cofactor>
    <text evidence="18 19">Binds 1 potassium ion per subunit.</text>
</comment>
<dbReference type="NCBIfam" id="NF007856">
    <property type="entry name" value="PRK10565.1"/>
    <property type="match status" value="1"/>
</dbReference>
<evidence type="ECO:0000256" key="13">
    <source>
        <dbReference type="ARBA" id="ARBA00023268"/>
    </source>
</evidence>
<dbReference type="PANTHER" id="PTHR12592">
    <property type="entry name" value="ATP-DEPENDENT (S)-NAD(P)H-HYDRATE DEHYDRATASE FAMILY MEMBER"/>
    <property type="match status" value="1"/>
</dbReference>
<dbReference type="PROSITE" id="PS51385">
    <property type="entry name" value="YJEF_N"/>
    <property type="match status" value="1"/>
</dbReference>
<dbReference type="GO" id="GO:0052855">
    <property type="term" value="F:ADP-dependent NAD(P)H-hydrate dehydratase activity"/>
    <property type="evidence" value="ECO:0007669"/>
    <property type="project" value="UniProtKB-UniRule"/>
</dbReference>
<comment type="similarity">
    <text evidence="4 19">In the C-terminal section; belongs to the NnrD/CARKD family.</text>
</comment>
<evidence type="ECO:0000256" key="10">
    <source>
        <dbReference type="ARBA" id="ARBA00023027"/>
    </source>
</evidence>
<evidence type="ECO:0000313" key="23">
    <source>
        <dbReference type="Proteomes" id="UP001150641"/>
    </source>
</evidence>
<feature type="binding site" evidence="17">
    <location>
        <position position="329"/>
    </location>
    <ligand>
        <name>(6S)-NADPHX</name>
        <dbReference type="ChEBI" id="CHEBI:64076"/>
    </ligand>
</feature>
<dbReference type="CDD" id="cd01171">
    <property type="entry name" value="YXKO-related"/>
    <property type="match status" value="1"/>
</dbReference>
<comment type="similarity">
    <text evidence="3 19">In the N-terminal section; belongs to the NnrE/AIBP family.</text>
</comment>
<protein>
    <recommendedName>
        <fullName evidence="19">Bifunctional NAD(P)H-hydrate repair enzyme</fullName>
    </recommendedName>
    <alternativeName>
        <fullName evidence="19">Nicotinamide nucleotide repair protein</fullName>
    </alternativeName>
    <domain>
        <recommendedName>
            <fullName evidence="19">ADP-dependent (S)-NAD(P)H-hydrate dehydratase</fullName>
            <ecNumber evidence="19">4.2.1.136</ecNumber>
        </recommendedName>
        <alternativeName>
            <fullName evidence="19">ADP-dependent NAD(P)HX dehydratase</fullName>
        </alternativeName>
    </domain>
    <domain>
        <recommendedName>
            <fullName evidence="19">NAD(P)H-hydrate epimerase</fullName>
            <ecNumber evidence="19">5.1.99.6</ecNumber>
        </recommendedName>
    </domain>
</protein>
<reference evidence="22" key="1">
    <citation type="submission" date="2022-03" db="EMBL/GenBank/DDBJ databases">
        <title>Proposal of a novel genus Dryocolo and two novel species.</title>
        <authorList>
            <person name="Maddock D.W."/>
            <person name="Brady C.L."/>
            <person name="Denman S."/>
            <person name="Arnold D."/>
        </authorList>
    </citation>
    <scope>NUCLEOTIDE SEQUENCE</scope>
    <source>
        <strain evidence="22">H6W4</strain>
    </source>
</reference>
<evidence type="ECO:0000256" key="5">
    <source>
        <dbReference type="ARBA" id="ARBA00022723"/>
    </source>
</evidence>
<evidence type="ECO:0000256" key="2">
    <source>
        <dbReference type="ARBA" id="ARBA00000909"/>
    </source>
</evidence>
<dbReference type="InterPro" id="IPR029056">
    <property type="entry name" value="Ribokinase-like"/>
</dbReference>
<dbReference type="GO" id="GO:0046496">
    <property type="term" value="P:nicotinamide nucleotide metabolic process"/>
    <property type="evidence" value="ECO:0007669"/>
    <property type="project" value="UniProtKB-UniRule"/>
</dbReference>
<dbReference type="Gene3D" id="3.40.50.10260">
    <property type="entry name" value="YjeF N-terminal domain"/>
    <property type="match status" value="1"/>
</dbReference>
<evidence type="ECO:0000256" key="11">
    <source>
        <dbReference type="ARBA" id="ARBA00023235"/>
    </source>
</evidence>
<comment type="function">
    <text evidence="17">Catalyzes the dehydration of the S-form of NAD(P)HX at the expense of ADP, which is converted to AMP. Together with NAD(P)HX epimerase, which catalyzes the epimerization of the S- and R-forms, the enzyme allows the repair of both epimers of NAD(P)HX, a damaged form of NAD(P)H that is a result of enzymatic or heat-dependent hydration.</text>
</comment>
<comment type="function">
    <text evidence="14 19">Bifunctional enzyme that catalyzes the epimerization of the S- and R-forms of NAD(P)HX and the dehydration of the S-form of NAD(P)HX at the expense of ADP, which is converted to AMP. This allows the repair of both epimers of NAD(P)HX, a damaged form of NAD(P)H that is a result of enzymatic or heat-dependent hydration.</text>
</comment>
<feature type="domain" description="YjeF N-terminal" evidence="21">
    <location>
        <begin position="23"/>
        <end position="225"/>
    </location>
</feature>
<keyword evidence="7 17" id="KW-0067">ATP-binding</keyword>
<keyword evidence="12 17" id="KW-0456">Lyase</keyword>
<proteinExistence type="inferred from homology"/>
<evidence type="ECO:0000256" key="6">
    <source>
        <dbReference type="ARBA" id="ARBA00022741"/>
    </source>
</evidence>
<dbReference type="InterPro" id="IPR030677">
    <property type="entry name" value="Nnr"/>
</dbReference>
<dbReference type="InterPro" id="IPR000631">
    <property type="entry name" value="CARKD"/>
</dbReference>
<dbReference type="FunFam" id="3.40.50.10260:FF:000003">
    <property type="entry name" value="Multifunctional fusion protein"/>
    <property type="match status" value="1"/>
</dbReference>
<dbReference type="InterPro" id="IPR017953">
    <property type="entry name" value="Carbohydrate_kinase_pred_CS"/>
</dbReference>
<evidence type="ECO:0000256" key="18">
    <source>
        <dbReference type="HAMAP-Rule" id="MF_01966"/>
    </source>
</evidence>
<dbReference type="GO" id="GO:0005524">
    <property type="term" value="F:ATP binding"/>
    <property type="evidence" value="ECO:0007669"/>
    <property type="project" value="UniProtKB-UniRule"/>
</dbReference>
<name>A0A9X2W8Q4_9ENTR</name>
<feature type="binding site" evidence="18">
    <location>
        <position position="171"/>
    </location>
    <ligand>
        <name>K(+)</name>
        <dbReference type="ChEBI" id="CHEBI:29103"/>
    </ligand>
</feature>
<keyword evidence="9 18" id="KW-0630">Potassium</keyword>
<keyword evidence="8 17" id="KW-0521">NADP</keyword>